<accession>A0ABR9QK31</accession>
<gene>
    <name evidence="2" type="ORF">IMZ08_12390</name>
</gene>
<comment type="caution">
    <text evidence="2">The sequence shown here is derived from an EMBL/GenBank/DDBJ whole genome shotgun (WGS) entry which is preliminary data.</text>
</comment>
<dbReference type="Pfam" id="PF03780">
    <property type="entry name" value="Asp23"/>
    <property type="match status" value="1"/>
</dbReference>
<keyword evidence="3" id="KW-1185">Reference proteome</keyword>
<dbReference type="Proteomes" id="UP001516662">
    <property type="component" value="Unassembled WGS sequence"/>
</dbReference>
<evidence type="ECO:0000256" key="1">
    <source>
        <dbReference type="ARBA" id="ARBA00005721"/>
    </source>
</evidence>
<dbReference type="EMBL" id="JADCLJ010000020">
    <property type="protein sequence ID" value="MBE4908858.1"/>
    <property type="molecule type" value="Genomic_DNA"/>
</dbReference>
<organism evidence="2 3">
    <name type="scientific">Litchfieldia luteola</name>
    <dbReference type="NCBI Taxonomy" id="682179"/>
    <lineage>
        <taxon>Bacteria</taxon>
        <taxon>Bacillati</taxon>
        <taxon>Bacillota</taxon>
        <taxon>Bacilli</taxon>
        <taxon>Bacillales</taxon>
        <taxon>Bacillaceae</taxon>
        <taxon>Litchfieldia</taxon>
    </lineage>
</organism>
<evidence type="ECO:0000313" key="3">
    <source>
        <dbReference type="Proteomes" id="UP001516662"/>
    </source>
</evidence>
<evidence type="ECO:0000313" key="2">
    <source>
        <dbReference type="EMBL" id="MBE4908858.1"/>
    </source>
</evidence>
<reference evidence="2 3" key="1">
    <citation type="submission" date="2020-10" db="EMBL/GenBank/DDBJ databases">
        <title>Bacillus sp. HD4P25, an endophyte from a halophyte.</title>
        <authorList>
            <person name="Sun J.-Q."/>
        </authorList>
    </citation>
    <scope>NUCLEOTIDE SEQUENCE [LARGE SCALE GENOMIC DNA]</scope>
    <source>
        <strain evidence="2 3">YIM 93174</strain>
    </source>
</reference>
<sequence>MIEKLLSNGKLLITEEVLALITLLTIDETEGVAKTVSGVKNEIFNVLGSKYTRKGVTIENSEDGVSIEIRISLYYGNNIIETCKKLQESVVQEIEAMTGVVVKDINIKVEQIIKAS</sequence>
<protein>
    <submittedName>
        <fullName evidence="2">Asp23/Gls24 family envelope stress response protein</fullName>
    </submittedName>
</protein>
<proteinExistence type="inferred from homology"/>
<dbReference type="RefSeq" id="WP_193536897.1">
    <property type="nucleotide sequence ID" value="NZ_JADCLJ010000020.1"/>
</dbReference>
<comment type="similarity">
    <text evidence="1">Belongs to the asp23 family.</text>
</comment>
<name>A0ABR9QK31_9BACI</name>
<dbReference type="PANTHER" id="PTHR34297">
    <property type="entry name" value="HYPOTHETICAL CYTOSOLIC PROTEIN-RELATED"/>
    <property type="match status" value="1"/>
</dbReference>
<dbReference type="InterPro" id="IPR005531">
    <property type="entry name" value="Asp23"/>
</dbReference>